<dbReference type="InterPro" id="IPR007530">
    <property type="entry name" value="Aminoglycoside_adenylylTfrase"/>
</dbReference>
<accession>A0A5R9DUI5</accession>
<evidence type="ECO:0000313" key="1">
    <source>
        <dbReference type="EMBL" id="TLQ41040.1"/>
    </source>
</evidence>
<dbReference type="EMBL" id="VBSP01000021">
    <property type="protein sequence ID" value="TLQ41040.1"/>
    <property type="molecule type" value="Genomic_DNA"/>
</dbReference>
<name>A0A5R9DUI5_9LACT</name>
<dbReference type="OrthoDB" id="2427280at2"/>
<dbReference type="InterPro" id="IPR043519">
    <property type="entry name" value="NT_sf"/>
</dbReference>
<dbReference type="AlphaFoldDB" id="A0A5R9DUI5"/>
<gene>
    <name evidence="1" type="ORF">FEZ33_06955</name>
</gene>
<proteinExistence type="predicted"/>
<comment type="caution">
    <text evidence="1">The sequence shown here is derived from an EMBL/GenBank/DDBJ whole genome shotgun (WGS) entry which is preliminary data.</text>
</comment>
<dbReference type="Proteomes" id="UP000306420">
    <property type="component" value="Unassembled WGS sequence"/>
</dbReference>
<reference evidence="1 2" key="1">
    <citation type="submission" date="2019-05" db="EMBL/GenBank/DDBJ databases">
        <title>The metagenome of a microbial culture collection derived from dairy environment covers the genomic content of the human microbiome.</title>
        <authorList>
            <person name="Roder T."/>
            <person name="Wuthrich D."/>
            <person name="Sattari Z."/>
            <person name="Von Ah U."/>
            <person name="Bar C."/>
            <person name="Ronchi F."/>
            <person name="Macpherson A.J."/>
            <person name="Ganal-Vonarburg S.C."/>
            <person name="Bruggmann R."/>
            <person name="Vergeres G."/>
        </authorList>
    </citation>
    <scope>NUCLEOTIDE SEQUENCE [LARGE SCALE GENOMIC DNA]</scope>
    <source>
        <strain evidence="1 2">FAM 24227</strain>
    </source>
</reference>
<evidence type="ECO:0000313" key="2">
    <source>
        <dbReference type="Proteomes" id="UP000306420"/>
    </source>
</evidence>
<organism evidence="1 2">
    <name type="scientific">Ruoffia tabacinasalis</name>
    <dbReference type="NCBI Taxonomy" id="87458"/>
    <lineage>
        <taxon>Bacteria</taxon>
        <taxon>Bacillati</taxon>
        <taxon>Bacillota</taxon>
        <taxon>Bacilli</taxon>
        <taxon>Lactobacillales</taxon>
        <taxon>Aerococcaceae</taxon>
        <taxon>Ruoffia</taxon>
    </lineage>
</organism>
<sequence>MTFISKHEERDSELPKERKKLLNNIQNDLFEDDNVLAFFYGGSLGNENTDFFSDIDLRVVVKPEKINDYISNKKNRAENWGGILYFEDLNPSSIYIVAHYDSFIKVDIFYYTPEYIQPSVWLKNIKILKDTDEMITNILKQSLNLTYKPSLDEFELWRTKFFAYLHEAYRRALREEYYYALDCIDKLRLSIVTAWYMESGIQPNSFGDWAKYEGNRSSLKDWQKSLLESWECERDTVEIMNVMRSIVFEFKEVHCSLSKAVGVKEDPEWINRIINLVL</sequence>
<protein>
    <submittedName>
        <fullName evidence="1">Uncharacterized protein</fullName>
    </submittedName>
</protein>
<dbReference type="RefSeq" id="WP_138404679.1">
    <property type="nucleotide sequence ID" value="NZ_VBSP01000021.1"/>
</dbReference>
<dbReference type="Pfam" id="PF04439">
    <property type="entry name" value="Adenyl_transf"/>
    <property type="match status" value="1"/>
</dbReference>
<dbReference type="Gene3D" id="3.30.460.10">
    <property type="entry name" value="Beta Polymerase, domain 2"/>
    <property type="match status" value="1"/>
</dbReference>
<dbReference type="SUPFAM" id="SSF81301">
    <property type="entry name" value="Nucleotidyltransferase"/>
    <property type="match status" value="1"/>
</dbReference>